<dbReference type="Proteomes" id="UP000242474">
    <property type="component" value="Unassembled WGS sequence"/>
</dbReference>
<feature type="region of interest" description="Disordered" evidence="1">
    <location>
        <begin position="286"/>
        <end position="327"/>
    </location>
</feature>
<feature type="compositionally biased region" description="Low complexity" evidence="1">
    <location>
        <begin position="601"/>
        <end position="622"/>
    </location>
</feature>
<feature type="region of interest" description="Disordered" evidence="1">
    <location>
        <begin position="167"/>
        <end position="198"/>
    </location>
</feature>
<evidence type="ECO:0000313" key="3">
    <source>
        <dbReference type="Proteomes" id="UP000242474"/>
    </source>
</evidence>
<dbReference type="STRING" id="763665.A0A2G5BFB1"/>
<feature type="compositionally biased region" description="Pro residues" evidence="1">
    <location>
        <begin position="623"/>
        <end position="635"/>
    </location>
</feature>
<feature type="compositionally biased region" description="Polar residues" evidence="1">
    <location>
        <begin position="76"/>
        <end position="85"/>
    </location>
</feature>
<sequence length="870" mass="90038">MSHESLLNAYVFDYLKKRGFLQTALSFAEECKGLPLTKVTSEDPTVEVAATGIKSSNAQESMGAVGAAALHAADNNPGTKLSSSPGVGLASTPATTASSERTGGASPAASARSHRQSQQVPGVNIPFSTANGFLSEWWSIFWDVFAATSERRPGVAVPENVRMYVQHQNQRNSRRPSLGAALNSNGKRAAGSDATGAENPAKVAAIDVGSAQAVRGRRGDRSPQSAALAARYSQIDELENTRPGQASLGNGAVPTIPRGPGVNISSAGEQVLSDDYTEFLSRSMRAFGDGASGTSSGPSHPPPQPQPQKQQQQQQQQQTQALPQQKQQVLVQNNAHLMRSQIDSQPNSARVDPGSVVAQNRPGSAVTQAQVQAQAQAQANHNAQVQAQQAQVHQQAQARAQAQAQANAQAHVQTQAQRVGVAVNGSGAAFASPRMANTPAPRTVPTQRTLSNQAGSPMTLHQLMSPVQAQRMGVPQAGMAQLGMPPAGSTMPQMQSVVRQTTIPASAAALGMSGAELSLAGTGGLGRNSVPAMMAYAQQVQAGQTSAQPTLPSHGSMGDTPTNYMLQLQLQLQQQQQSANVSAPSPHNPVHPPLHQPQPLQPQLHQSFQSQPQPHQPLQQQQLPPPHPLQPPQPHPAHTQPDSDHQPPLQMRPPPVTKKPPPKPKARRGPRKTAETTSAMGARKPAHMVQGGLSAAEQTLAQTTSQTVSKISAGPATALHTEVNAVTTTQNEAAQQSSTSSIGGLSDNALSALLAQKSGPSGDPALANEFGLNMSDWLGDNSTDALQNLLGIGTAITDGISAGSGDGSLLGGYSITDSPFQGFALGGSAASALPGVLQMSLTSAPPTAGGPSSDAGSTVFSPAAASSHNM</sequence>
<protein>
    <submittedName>
        <fullName evidence="2">Uncharacterized protein</fullName>
    </submittedName>
</protein>
<proteinExistence type="predicted"/>
<reference evidence="2 3" key="1">
    <citation type="journal article" date="2015" name="Genome Biol. Evol.">
        <title>Phylogenomic analyses indicate that early fungi evolved digesting cell walls of algal ancestors of land plants.</title>
        <authorList>
            <person name="Chang Y."/>
            <person name="Wang S."/>
            <person name="Sekimoto S."/>
            <person name="Aerts A.L."/>
            <person name="Choi C."/>
            <person name="Clum A."/>
            <person name="LaButti K.M."/>
            <person name="Lindquist E.A."/>
            <person name="Yee Ngan C."/>
            <person name="Ohm R.A."/>
            <person name="Salamov A.A."/>
            <person name="Grigoriev I.V."/>
            <person name="Spatafora J.W."/>
            <person name="Berbee M.L."/>
        </authorList>
    </citation>
    <scope>NUCLEOTIDE SEQUENCE [LARGE SCALE GENOMIC DNA]</scope>
    <source>
        <strain evidence="2 3">NRRL 1564</strain>
    </source>
</reference>
<dbReference type="SMART" id="SM00667">
    <property type="entry name" value="LisH"/>
    <property type="match status" value="1"/>
</dbReference>
<dbReference type="InterPro" id="IPR006594">
    <property type="entry name" value="LisH"/>
</dbReference>
<evidence type="ECO:0000313" key="2">
    <source>
        <dbReference type="EMBL" id="PIA17708.1"/>
    </source>
</evidence>
<feature type="compositionally biased region" description="Polar residues" evidence="1">
    <location>
        <begin position="92"/>
        <end position="101"/>
    </location>
</feature>
<gene>
    <name evidence="2" type="ORF">COEREDRAFT_85974</name>
</gene>
<keyword evidence="3" id="KW-1185">Reference proteome</keyword>
<feature type="compositionally biased region" description="Pro residues" evidence="1">
    <location>
        <begin position="650"/>
        <end position="659"/>
    </location>
</feature>
<feature type="region of interest" description="Disordered" evidence="1">
    <location>
        <begin position="843"/>
        <end position="870"/>
    </location>
</feature>
<dbReference type="OrthoDB" id="5600002at2759"/>
<evidence type="ECO:0000256" key="1">
    <source>
        <dbReference type="SAM" id="MobiDB-lite"/>
    </source>
</evidence>
<feature type="compositionally biased region" description="Low complexity" evidence="1">
    <location>
        <begin position="307"/>
        <end position="327"/>
    </location>
</feature>
<name>A0A2G5BFB1_COERN</name>
<dbReference type="Pfam" id="PF08513">
    <property type="entry name" value="LisH"/>
    <property type="match status" value="1"/>
</dbReference>
<accession>A0A2G5BFB1</accession>
<feature type="compositionally biased region" description="Basic residues" evidence="1">
    <location>
        <begin position="660"/>
        <end position="671"/>
    </location>
</feature>
<feature type="region of interest" description="Disordered" evidence="1">
    <location>
        <begin position="430"/>
        <end position="452"/>
    </location>
</feature>
<feature type="compositionally biased region" description="Pro residues" evidence="1">
    <location>
        <begin position="586"/>
        <end position="600"/>
    </location>
</feature>
<feature type="region of interest" description="Disordered" evidence="1">
    <location>
        <begin position="571"/>
        <end position="693"/>
    </location>
</feature>
<feature type="region of interest" description="Disordered" evidence="1">
    <location>
        <begin position="76"/>
        <end position="124"/>
    </location>
</feature>
<organism evidence="2 3">
    <name type="scientific">Coemansia reversa (strain ATCC 12441 / NRRL 1564)</name>
    <dbReference type="NCBI Taxonomy" id="763665"/>
    <lineage>
        <taxon>Eukaryota</taxon>
        <taxon>Fungi</taxon>
        <taxon>Fungi incertae sedis</taxon>
        <taxon>Zoopagomycota</taxon>
        <taxon>Kickxellomycotina</taxon>
        <taxon>Kickxellomycetes</taxon>
        <taxon>Kickxellales</taxon>
        <taxon>Kickxellaceae</taxon>
        <taxon>Coemansia</taxon>
    </lineage>
</organism>
<feature type="region of interest" description="Disordered" evidence="1">
    <location>
        <begin position="239"/>
        <end position="267"/>
    </location>
</feature>
<dbReference type="PROSITE" id="PS50896">
    <property type="entry name" value="LISH"/>
    <property type="match status" value="1"/>
</dbReference>
<dbReference type="EMBL" id="KZ303493">
    <property type="protein sequence ID" value="PIA17708.1"/>
    <property type="molecule type" value="Genomic_DNA"/>
</dbReference>
<dbReference type="AlphaFoldDB" id="A0A2G5BFB1"/>
<feature type="compositionally biased region" description="Polar residues" evidence="1">
    <location>
        <begin position="854"/>
        <end position="870"/>
    </location>
</feature>
<feature type="region of interest" description="Disordered" evidence="1">
    <location>
        <begin position="344"/>
        <end position="364"/>
    </location>
</feature>